<dbReference type="Proteomes" id="UP001595696">
    <property type="component" value="Unassembled WGS sequence"/>
</dbReference>
<keyword evidence="7" id="KW-1185">Reference proteome</keyword>
<protein>
    <recommendedName>
        <fullName evidence="2">Thioesterase TesA</fullName>
    </recommendedName>
</protein>
<reference evidence="7" key="1">
    <citation type="journal article" date="2019" name="Int. J. Syst. Evol. Microbiol.">
        <title>The Global Catalogue of Microorganisms (GCM) 10K type strain sequencing project: providing services to taxonomists for standard genome sequencing and annotation.</title>
        <authorList>
            <consortium name="The Broad Institute Genomics Platform"/>
            <consortium name="The Broad Institute Genome Sequencing Center for Infectious Disease"/>
            <person name="Wu L."/>
            <person name="Ma J."/>
        </authorList>
    </citation>
    <scope>NUCLEOTIDE SEQUENCE [LARGE SCALE GENOMIC DNA]</scope>
    <source>
        <strain evidence="7">CGMCC 4.7330</strain>
    </source>
</reference>
<evidence type="ECO:0000256" key="2">
    <source>
        <dbReference type="ARBA" id="ARBA00015007"/>
    </source>
</evidence>
<dbReference type="PANTHER" id="PTHR11487:SF0">
    <property type="entry name" value="S-ACYL FATTY ACID SYNTHASE THIOESTERASE, MEDIUM CHAIN"/>
    <property type="match status" value="1"/>
</dbReference>
<comment type="similarity">
    <text evidence="1">Belongs to the thioesterase family.</text>
</comment>
<dbReference type="InterPro" id="IPR001031">
    <property type="entry name" value="Thioesterase"/>
</dbReference>
<dbReference type="SUPFAM" id="SSF53474">
    <property type="entry name" value="alpha/beta-Hydrolases"/>
    <property type="match status" value="1"/>
</dbReference>
<dbReference type="PANTHER" id="PTHR11487">
    <property type="entry name" value="THIOESTERASE"/>
    <property type="match status" value="1"/>
</dbReference>
<dbReference type="Pfam" id="PF00975">
    <property type="entry name" value="Thioesterase"/>
    <property type="match status" value="1"/>
</dbReference>
<organism evidence="6 7">
    <name type="scientific">Nocardia jiangsuensis</name>
    <dbReference type="NCBI Taxonomy" id="1691563"/>
    <lineage>
        <taxon>Bacteria</taxon>
        <taxon>Bacillati</taxon>
        <taxon>Actinomycetota</taxon>
        <taxon>Actinomycetes</taxon>
        <taxon>Mycobacteriales</taxon>
        <taxon>Nocardiaceae</taxon>
        <taxon>Nocardia</taxon>
    </lineage>
</organism>
<dbReference type="InterPro" id="IPR020802">
    <property type="entry name" value="TesA-like"/>
</dbReference>
<accession>A0ABV8DXV5</accession>
<evidence type="ECO:0000259" key="5">
    <source>
        <dbReference type="SMART" id="SM00824"/>
    </source>
</evidence>
<dbReference type="InterPro" id="IPR029058">
    <property type="entry name" value="AB_hydrolase_fold"/>
</dbReference>
<evidence type="ECO:0000256" key="3">
    <source>
        <dbReference type="ARBA" id="ARBA00022801"/>
    </source>
</evidence>
<evidence type="ECO:0000256" key="1">
    <source>
        <dbReference type="ARBA" id="ARBA00007169"/>
    </source>
</evidence>
<gene>
    <name evidence="6" type="ORF">ACFO0B_23580</name>
</gene>
<name>A0ABV8DXV5_9NOCA</name>
<dbReference type="RefSeq" id="WP_378614743.1">
    <property type="nucleotide sequence ID" value="NZ_JBHSAX010000019.1"/>
</dbReference>
<comment type="caution">
    <text evidence="6">The sequence shown here is derived from an EMBL/GenBank/DDBJ whole genome shotgun (WGS) entry which is preliminary data.</text>
</comment>
<dbReference type="EMBL" id="JBHSAX010000019">
    <property type="protein sequence ID" value="MFC3964978.1"/>
    <property type="molecule type" value="Genomic_DNA"/>
</dbReference>
<keyword evidence="3" id="KW-0378">Hydrolase</keyword>
<evidence type="ECO:0000313" key="7">
    <source>
        <dbReference type="Proteomes" id="UP001595696"/>
    </source>
</evidence>
<comment type="catalytic activity">
    <reaction evidence="4">
        <text>a fatty acyl-CoA + H2O = a fatty acid + CoA + H(+)</text>
        <dbReference type="Rhea" id="RHEA:16781"/>
        <dbReference type="ChEBI" id="CHEBI:15377"/>
        <dbReference type="ChEBI" id="CHEBI:15378"/>
        <dbReference type="ChEBI" id="CHEBI:28868"/>
        <dbReference type="ChEBI" id="CHEBI:57287"/>
        <dbReference type="ChEBI" id="CHEBI:77636"/>
    </reaction>
</comment>
<evidence type="ECO:0000256" key="4">
    <source>
        <dbReference type="ARBA" id="ARBA00024293"/>
    </source>
</evidence>
<evidence type="ECO:0000313" key="6">
    <source>
        <dbReference type="EMBL" id="MFC3964978.1"/>
    </source>
</evidence>
<dbReference type="SMART" id="SM00824">
    <property type="entry name" value="PKS_TE"/>
    <property type="match status" value="1"/>
</dbReference>
<dbReference type="Gene3D" id="3.40.50.1820">
    <property type="entry name" value="alpha/beta hydrolase"/>
    <property type="match status" value="1"/>
</dbReference>
<feature type="domain" description="Thioesterase TesA-like" evidence="5">
    <location>
        <begin position="33"/>
        <end position="258"/>
    </location>
</feature>
<dbReference type="InterPro" id="IPR012223">
    <property type="entry name" value="TEII"/>
</dbReference>
<sequence length="259" mass="27222">MSGRSCSFGPVTLEPTAWLRILRAEPAAARTLVCFPPGGGSASAYRELAAALAPGTTVAAVQYPGRQDRFGEPLAESIAAMADAVTEDLIRLPTEPGLALFGHSMGATVAFETARRLSAAGRGPTVLIVSGRPDPRYVEPGALHEAPDSALIADLERLADDPGSVAVLRADPGLAELVLPAVRADYRAVETYRFEPGEPLRCPVVALVSDADPTTTPEQADGWREHTSGPFERLLFPGGHFYLDAAVAEVAAAISARLR</sequence>
<proteinExistence type="inferred from homology"/>